<dbReference type="Proteomes" id="UP000814128">
    <property type="component" value="Unassembled WGS sequence"/>
</dbReference>
<comment type="caution">
    <text evidence="1">The sequence shown here is derived from an EMBL/GenBank/DDBJ whole genome shotgun (WGS) entry which is preliminary data.</text>
</comment>
<sequence>MSECLFQPIRINHMHLTHRVILAPLVRSRTSPDRVIGDLVKERYASKVTVSGTVLISVATFTMPHCHCGRSLPAFETDSDDARNVGRLHRAHARVLHLLPALVRRLDRIGHPEGLVTINPTIPYISAGVLTQADTKNPAGCFVDAAAAAVHEVGFDGVEIYEYKFWFPENTGRFYLEAMGPVVESVSANRVRIELDSWTRLEQFGEVDNGVKPADAPPVYTYVATELRKRRPGLADLQVLEPRIRGDGDIAPVPGALSDFPSEI</sequence>
<proteinExistence type="predicted"/>
<evidence type="ECO:0000313" key="2">
    <source>
        <dbReference type="Proteomes" id="UP000814128"/>
    </source>
</evidence>
<name>A0ACB8QKK5_9AGAM</name>
<reference evidence="1" key="2">
    <citation type="journal article" date="2022" name="New Phytol.">
        <title>Evolutionary transition to the ectomycorrhizal habit in the genomes of a hyperdiverse lineage of mushroom-forming fungi.</title>
        <authorList>
            <person name="Looney B."/>
            <person name="Miyauchi S."/>
            <person name="Morin E."/>
            <person name="Drula E."/>
            <person name="Courty P.E."/>
            <person name="Kohler A."/>
            <person name="Kuo A."/>
            <person name="LaButti K."/>
            <person name="Pangilinan J."/>
            <person name="Lipzen A."/>
            <person name="Riley R."/>
            <person name="Andreopoulos W."/>
            <person name="He G."/>
            <person name="Johnson J."/>
            <person name="Nolan M."/>
            <person name="Tritt A."/>
            <person name="Barry K.W."/>
            <person name="Grigoriev I.V."/>
            <person name="Nagy L.G."/>
            <person name="Hibbett D."/>
            <person name="Henrissat B."/>
            <person name="Matheny P.B."/>
            <person name="Labbe J."/>
            <person name="Martin F.M."/>
        </authorList>
    </citation>
    <scope>NUCLEOTIDE SEQUENCE</scope>
    <source>
        <strain evidence="1">EC-137</strain>
    </source>
</reference>
<gene>
    <name evidence="1" type="ORF">K488DRAFT_86394</name>
</gene>
<protein>
    <submittedName>
        <fullName evidence="1">Uncharacterized protein</fullName>
    </submittedName>
</protein>
<keyword evidence="2" id="KW-1185">Reference proteome</keyword>
<evidence type="ECO:0000313" key="1">
    <source>
        <dbReference type="EMBL" id="KAI0031891.1"/>
    </source>
</evidence>
<dbReference type="EMBL" id="MU273564">
    <property type="protein sequence ID" value="KAI0031891.1"/>
    <property type="molecule type" value="Genomic_DNA"/>
</dbReference>
<reference evidence="1" key="1">
    <citation type="submission" date="2021-02" db="EMBL/GenBank/DDBJ databases">
        <authorList>
            <consortium name="DOE Joint Genome Institute"/>
            <person name="Ahrendt S."/>
            <person name="Looney B.P."/>
            <person name="Miyauchi S."/>
            <person name="Morin E."/>
            <person name="Drula E."/>
            <person name="Courty P.E."/>
            <person name="Chicoki N."/>
            <person name="Fauchery L."/>
            <person name="Kohler A."/>
            <person name="Kuo A."/>
            <person name="Labutti K."/>
            <person name="Pangilinan J."/>
            <person name="Lipzen A."/>
            <person name="Riley R."/>
            <person name="Andreopoulos W."/>
            <person name="He G."/>
            <person name="Johnson J."/>
            <person name="Barry K.W."/>
            <person name="Grigoriev I.V."/>
            <person name="Nagy L."/>
            <person name="Hibbett D."/>
            <person name="Henrissat B."/>
            <person name="Matheny P.B."/>
            <person name="Labbe J."/>
            <person name="Martin F."/>
        </authorList>
    </citation>
    <scope>NUCLEOTIDE SEQUENCE</scope>
    <source>
        <strain evidence="1">EC-137</strain>
    </source>
</reference>
<organism evidence="1 2">
    <name type="scientific">Vararia minispora EC-137</name>
    <dbReference type="NCBI Taxonomy" id="1314806"/>
    <lineage>
        <taxon>Eukaryota</taxon>
        <taxon>Fungi</taxon>
        <taxon>Dikarya</taxon>
        <taxon>Basidiomycota</taxon>
        <taxon>Agaricomycotina</taxon>
        <taxon>Agaricomycetes</taxon>
        <taxon>Russulales</taxon>
        <taxon>Lachnocladiaceae</taxon>
        <taxon>Vararia</taxon>
    </lineage>
</organism>
<accession>A0ACB8QKK5</accession>